<evidence type="ECO:0000313" key="6">
    <source>
        <dbReference type="Proteomes" id="UP001418444"/>
    </source>
</evidence>
<comment type="caution">
    <text evidence="5">The sequence shown here is derived from an EMBL/GenBank/DDBJ whole genome shotgun (WGS) entry which is preliminary data.</text>
</comment>
<keyword evidence="6" id="KW-1185">Reference proteome</keyword>
<evidence type="ECO:0000256" key="2">
    <source>
        <dbReference type="ARBA" id="ARBA00023002"/>
    </source>
</evidence>
<reference evidence="6" key="1">
    <citation type="journal article" date="2019" name="Int. J. Syst. Evol. Microbiol.">
        <title>The Global Catalogue of Microorganisms (GCM) 10K type strain sequencing project: providing services to taxonomists for standard genome sequencing and annotation.</title>
        <authorList>
            <consortium name="The Broad Institute Genomics Platform"/>
            <consortium name="The Broad Institute Genome Sequencing Center for Infectious Disease"/>
            <person name="Wu L."/>
            <person name="Ma J."/>
        </authorList>
    </citation>
    <scope>NUCLEOTIDE SEQUENCE [LARGE SCALE GENOMIC DNA]</scope>
    <source>
        <strain evidence="6">JCM 16923</strain>
    </source>
</reference>
<sequence>MNENHDRHDEVIVIGGGAAGLSAGLTLARARRAVTVIDGGAPRNAPAAGIHGLLANEGIAPAEYLARGRTEVTGYGGRVLAGQVRDALPDGDGFAVTLDDGTVLRSRALLVATGVRDVLPDLPGLAAHWGTSVLHCPYCHGWEVRDRRIGILGTGPLSWMQALMFHQWSDDVVLLAGDADPAPDEVAKLEAVGIEVVRGRVAEVLDDAAGALTGVRLADGTAVEVDALAVHSRIEANVGIIAGLGLPLEENQMGTVVPSDADGSTAVPGVWVAGNLRDQAAQVTAAAADGVLVAARLNLNLTFADADRAVEERRVTA</sequence>
<feature type="domain" description="FAD/NAD(P)-binding" evidence="4">
    <location>
        <begin position="10"/>
        <end position="290"/>
    </location>
</feature>
<dbReference type="Gene3D" id="3.50.50.60">
    <property type="entry name" value="FAD/NAD(P)-binding domain"/>
    <property type="match status" value="2"/>
</dbReference>
<gene>
    <name evidence="5" type="ORF">GCM10022231_18390</name>
</gene>
<accession>A0ABP7P3F9</accession>
<dbReference type="PRINTS" id="PR00368">
    <property type="entry name" value="FADPNR"/>
</dbReference>
<organism evidence="5 6">
    <name type="scientific">Gordonia caeni</name>
    <dbReference type="NCBI Taxonomy" id="1007097"/>
    <lineage>
        <taxon>Bacteria</taxon>
        <taxon>Bacillati</taxon>
        <taxon>Actinomycetota</taxon>
        <taxon>Actinomycetes</taxon>
        <taxon>Mycobacteriales</taxon>
        <taxon>Gordoniaceae</taxon>
        <taxon>Gordonia</taxon>
    </lineage>
</organism>
<dbReference type="InterPro" id="IPR036188">
    <property type="entry name" value="FAD/NAD-bd_sf"/>
</dbReference>
<dbReference type="EMBL" id="BAAAZW010000005">
    <property type="protein sequence ID" value="GAA3959065.1"/>
    <property type="molecule type" value="Genomic_DNA"/>
</dbReference>
<dbReference type="RefSeq" id="WP_344782918.1">
    <property type="nucleotide sequence ID" value="NZ_BAAAZW010000005.1"/>
</dbReference>
<evidence type="ECO:0000256" key="1">
    <source>
        <dbReference type="ARBA" id="ARBA00022630"/>
    </source>
</evidence>
<dbReference type="InterPro" id="IPR050097">
    <property type="entry name" value="Ferredoxin-NADP_redctase_2"/>
</dbReference>
<dbReference type="SUPFAM" id="SSF51905">
    <property type="entry name" value="FAD/NAD(P)-binding domain"/>
    <property type="match status" value="1"/>
</dbReference>
<dbReference type="Pfam" id="PF07992">
    <property type="entry name" value="Pyr_redox_2"/>
    <property type="match status" value="1"/>
</dbReference>
<dbReference type="PANTHER" id="PTHR48105">
    <property type="entry name" value="THIOREDOXIN REDUCTASE 1-RELATED-RELATED"/>
    <property type="match status" value="1"/>
</dbReference>
<keyword evidence="1" id="KW-0285">Flavoprotein</keyword>
<keyword evidence="2" id="KW-0560">Oxidoreductase</keyword>
<evidence type="ECO:0000259" key="4">
    <source>
        <dbReference type="Pfam" id="PF07992"/>
    </source>
</evidence>
<evidence type="ECO:0000256" key="3">
    <source>
        <dbReference type="ARBA" id="ARBA00048132"/>
    </source>
</evidence>
<dbReference type="PRINTS" id="PR00469">
    <property type="entry name" value="PNDRDTASEII"/>
</dbReference>
<dbReference type="InterPro" id="IPR023753">
    <property type="entry name" value="FAD/NAD-binding_dom"/>
</dbReference>
<name>A0ABP7P3F9_9ACTN</name>
<protein>
    <submittedName>
        <fullName evidence="5">NAD(P)/FAD-dependent oxidoreductase</fullName>
    </submittedName>
</protein>
<evidence type="ECO:0000313" key="5">
    <source>
        <dbReference type="EMBL" id="GAA3959065.1"/>
    </source>
</evidence>
<dbReference type="Proteomes" id="UP001418444">
    <property type="component" value="Unassembled WGS sequence"/>
</dbReference>
<proteinExistence type="predicted"/>
<comment type="catalytic activity">
    <reaction evidence="3">
        <text>[thioredoxin]-dithiol + NADP(+) = [thioredoxin]-disulfide + NADPH + H(+)</text>
        <dbReference type="Rhea" id="RHEA:20345"/>
        <dbReference type="Rhea" id="RHEA-COMP:10698"/>
        <dbReference type="Rhea" id="RHEA-COMP:10700"/>
        <dbReference type="ChEBI" id="CHEBI:15378"/>
        <dbReference type="ChEBI" id="CHEBI:29950"/>
        <dbReference type="ChEBI" id="CHEBI:50058"/>
        <dbReference type="ChEBI" id="CHEBI:57783"/>
        <dbReference type="ChEBI" id="CHEBI:58349"/>
        <dbReference type="EC" id="1.8.1.9"/>
    </reaction>
</comment>